<feature type="domain" description="Nucleoside phosphorylase" evidence="1">
    <location>
        <begin position="145"/>
        <end position="205"/>
    </location>
</feature>
<evidence type="ECO:0000313" key="3">
    <source>
        <dbReference type="Proteomes" id="UP000320314"/>
    </source>
</evidence>
<reference evidence="2 3" key="1">
    <citation type="submission" date="2019-06" db="EMBL/GenBank/DDBJ databases">
        <authorList>
            <person name="Li M."/>
        </authorList>
    </citation>
    <scope>NUCLEOTIDE SEQUENCE [LARGE SCALE GENOMIC DNA]</scope>
    <source>
        <strain evidence="2 3">BGMRC6574</strain>
    </source>
</reference>
<dbReference type="InterPro" id="IPR000845">
    <property type="entry name" value="Nucleoside_phosphorylase_d"/>
</dbReference>
<proteinExistence type="predicted"/>
<dbReference type="InterPro" id="IPR035994">
    <property type="entry name" value="Nucleoside_phosphorylase_sf"/>
</dbReference>
<sequence length="216" mass="22907">MNERQAIAPTMIAGRSVLFAMAAEPEYGPHLQRRFVPLFTGVGPVEAAVELTAALAGLEADGTAIDLVVSLGSAGSATLEQTKVYQAISIGYRDMDATPLGFARGVTPFLDEPAEIVLPLYVPGIPTARLSSGGDIVSGDAYMAIDADMVDMETYAVWRACRRFTVPMIGLRGISDGARALTHVNDWREYLHIVDENLAAAVDALASAIEDGTLLP</sequence>
<dbReference type="AlphaFoldDB" id="A0A506U5X6"/>
<dbReference type="EMBL" id="VHLH01000015">
    <property type="protein sequence ID" value="TPW28375.1"/>
    <property type="molecule type" value="Genomic_DNA"/>
</dbReference>
<dbReference type="GO" id="GO:0008782">
    <property type="term" value="F:adenosylhomocysteine nucleosidase activity"/>
    <property type="evidence" value="ECO:0007669"/>
    <property type="project" value="UniProtKB-EC"/>
</dbReference>
<protein>
    <submittedName>
        <fullName evidence="2">5'-methylthioadenosine/S-adenosylhomocysteine nucleosidase</fullName>
        <ecNumber evidence="2">3.2.2.9</ecNumber>
    </submittedName>
</protein>
<gene>
    <name evidence="2" type="ORF">FJU11_09495</name>
</gene>
<dbReference type="GO" id="GO:0009116">
    <property type="term" value="P:nucleoside metabolic process"/>
    <property type="evidence" value="ECO:0007669"/>
    <property type="project" value="InterPro"/>
</dbReference>
<dbReference type="OrthoDB" id="997641at2"/>
<organism evidence="2 3">
    <name type="scientific">Pararhizobium mangrovi</name>
    <dbReference type="NCBI Taxonomy" id="2590452"/>
    <lineage>
        <taxon>Bacteria</taxon>
        <taxon>Pseudomonadati</taxon>
        <taxon>Pseudomonadota</taxon>
        <taxon>Alphaproteobacteria</taxon>
        <taxon>Hyphomicrobiales</taxon>
        <taxon>Rhizobiaceae</taxon>
        <taxon>Rhizobium/Agrobacterium group</taxon>
        <taxon>Pararhizobium</taxon>
    </lineage>
</organism>
<accession>A0A506U5X6</accession>
<keyword evidence="3" id="KW-1185">Reference proteome</keyword>
<dbReference type="NCBIfam" id="TIGR01705">
    <property type="entry name" value="MTA_SAH-nuc-hyp"/>
    <property type="match status" value="1"/>
</dbReference>
<dbReference type="Gene3D" id="3.40.50.1580">
    <property type="entry name" value="Nucleoside phosphorylase domain"/>
    <property type="match status" value="1"/>
</dbReference>
<dbReference type="Pfam" id="PF01048">
    <property type="entry name" value="PNP_UDP_1"/>
    <property type="match status" value="1"/>
</dbReference>
<dbReference type="SUPFAM" id="SSF53167">
    <property type="entry name" value="Purine and uridine phosphorylases"/>
    <property type="match status" value="1"/>
</dbReference>
<dbReference type="Proteomes" id="UP000320314">
    <property type="component" value="Unassembled WGS sequence"/>
</dbReference>
<dbReference type="InterPro" id="IPR010050">
    <property type="entry name" value="MTA_SAH_nuc_hyp"/>
</dbReference>
<dbReference type="RefSeq" id="WP_141166806.1">
    <property type="nucleotide sequence ID" value="NZ_VHLH01000015.1"/>
</dbReference>
<keyword evidence="2" id="KW-0326">Glycosidase</keyword>
<evidence type="ECO:0000259" key="1">
    <source>
        <dbReference type="Pfam" id="PF01048"/>
    </source>
</evidence>
<keyword evidence="2" id="KW-0378">Hydrolase</keyword>
<dbReference type="EC" id="3.2.2.9" evidence="2"/>
<name>A0A506U5X6_9HYPH</name>
<evidence type="ECO:0000313" key="2">
    <source>
        <dbReference type="EMBL" id="TPW28375.1"/>
    </source>
</evidence>
<comment type="caution">
    <text evidence="2">The sequence shown here is derived from an EMBL/GenBank/DDBJ whole genome shotgun (WGS) entry which is preliminary data.</text>
</comment>